<gene>
    <name evidence="3" type="ORF">SAMN05428946_3003</name>
</gene>
<keyword evidence="1" id="KW-1133">Transmembrane helix</keyword>
<dbReference type="InterPro" id="IPR019074">
    <property type="entry name" value="YabQ"/>
</dbReference>
<dbReference type="Proteomes" id="UP000187550">
    <property type="component" value="Unassembled WGS sequence"/>
</dbReference>
<feature type="transmembrane region" description="Helical" evidence="1">
    <location>
        <begin position="38"/>
        <end position="59"/>
    </location>
</feature>
<evidence type="ECO:0000256" key="1">
    <source>
        <dbReference type="SAM" id="Phobius"/>
    </source>
</evidence>
<dbReference type="STRING" id="550447.SAMN05428946_3003"/>
<reference evidence="4" key="1">
    <citation type="submission" date="2017-01" db="EMBL/GenBank/DDBJ databases">
        <authorList>
            <person name="Varghese N."/>
            <person name="Submissions S."/>
        </authorList>
    </citation>
    <scope>NUCLEOTIDE SEQUENCE [LARGE SCALE GENOMIC DNA]</scope>
    <source>
        <strain evidence="4">MNA4</strain>
    </source>
</reference>
<dbReference type="RefSeq" id="WP_076760137.1">
    <property type="nucleotide sequence ID" value="NZ_FTPL01000006.1"/>
</dbReference>
<keyword evidence="2" id="KW-0732">Signal</keyword>
<evidence type="ECO:0000313" key="4">
    <source>
        <dbReference type="Proteomes" id="UP000187550"/>
    </source>
</evidence>
<protein>
    <submittedName>
        <fullName evidence="3">Spore cortex protein YabQ (Spore_YabQ)</fullName>
    </submittedName>
</protein>
<dbReference type="NCBIfam" id="TIGR02893">
    <property type="entry name" value="spore_yabQ"/>
    <property type="match status" value="1"/>
</dbReference>
<keyword evidence="1" id="KW-0472">Membrane</keyword>
<sequence>MIVSQQLLGLLAMLATGVLAAAAIDAVRTAAGGTRAGIFMELAAWLLLGIAAYGVLFTVRDGEWRFYDLLAQFSGLLLYESVFRKPFRFAGRLVRILILRPVFLILRGIIRLVLFVVAIPFRIILFILKLISRPFRRPYRAVRRRLGARARKIRKSLPRNPLKKRSA</sequence>
<feature type="transmembrane region" description="Helical" evidence="1">
    <location>
        <begin position="103"/>
        <end position="128"/>
    </location>
</feature>
<keyword evidence="1" id="KW-0812">Transmembrane</keyword>
<keyword evidence="4" id="KW-1185">Reference proteome</keyword>
<proteinExistence type="predicted"/>
<evidence type="ECO:0000256" key="2">
    <source>
        <dbReference type="SAM" id="SignalP"/>
    </source>
</evidence>
<dbReference type="AlphaFoldDB" id="A0A1U7PU72"/>
<name>A0A1U7PU72_9BACI</name>
<feature type="chain" id="PRO_5038785428" evidence="2">
    <location>
        <begin position="21"/>
        <end position="167"/>
    </location>
</feature>
<evidence type="ECO:0000313" key="3">
    <source>
        <dbReference type="EMBL" id="SIT93348.1"/>
    </source>
</evidence>
<feature type="signal peptide" evidence="2">
    <location>
        <begin position="1"/>
        <end position="20"/>
    </location>
</feature>
<dbReference type="Pfam" id="PF09578">
    <property type="entry name" value="Spore_YabQ"/>
    <property type="match status" value="1"/>
</dbReference>
<organism evidence="3 4">
    <name type="scientific">Edaphobacillus lindanitolerans</name>
    <dbReference type="NCBI Taxonomy" id="550447"/>
    <lineage>
        <taxon>Bacteria</taxon>
        <taxon>Bacillati</taxon>
        <taxon>Bacillota</taxon>
        <taxon>Bacilli</taxon>
        <taxon>Bacillales</taxon>
        <taxon>Bacillaceae</taxon>
        <taxon>Edaphobacillus</taxon>
    </lineage>
</organism>
<dbReference type="OrthoDB" id="2452115at2"/>
<dbReference type="EMBL" id="FTPL01000006">
    <property type="protein sequence ID" value="SIT93348.1"/>
    <property type="molecule type" value="Genomic_DNA"/>
</dbReference>
<accession>A0A1U7PU72</accession>